<dbReference type="WBParaSite" id="JU765_v2.g17561.t1">
    <property type="protein sequence ID" value="JU765_v2.g17561.t1"/>
    <property type="gene ID" value="JU765_v2.g17561"/>
</dbReference>
<organism evidence="1 2">
    <name type="scientific">Panagrolaimus sp. JU765</name>
    <dbReference type="NCBI Taxonomy" id="591449"/>
    <lineage>
        <taxon>Eukaryota</taxon>
        <taxon>Metazoa</taxon>
        <taxon>Ecdysozoa</taxon>
        <taxon>Nematoda</taxon>
        <taxon>Chromadorea</taxon>
        <taxon>Rhabditida</taxon>
        <taxon>Tylenchina</taxon>
        <taxon>Panagrolaimomorpha</taxon>
        <taxon>Panagrolaimoidea</taxon>
        <taxon>Panagrolaimidae</taxon>
        <taxon>Panagrolaimus</taxon>
    </lineage>
</organism>
<proteinExistence type="predicted"/>
<protein>
    <submittedName>
        <fullName evidence="2">Amino acid transporter transmembrane domain-containing protein</fullName>
    </submittedName>
</protein>
<reference evidence="2" key="1">
    <citation type="submission" date="2022-11" db="UniProtKB">
        <authorList>
            <consortium name="WormBaseParasite"/>
        </authorList>
    </citation>
    <scope>IDENTIFICATION</scope>
</reference>
<accession>A0AC34QLM6</accession>
<name>A0AC34QLM6_9BILA</name>
<dbReference type="Proteomes" id="UP000887576">
    <property type="component" value="Unplaced"/>
</dbReference>
<evidence type="ECO:0000313" key="1">
    <source>
        <dbReference type="Proteomes" id="UP000887576"/>
    </source>
</evidence>
<evidence type="ECO:0000313" key="2">
    <source>
        <dbReference type="WBParaSite" id="JU765_v2.g17561.t1"/>
    </source>
</evidence>
<sequence>MAGGGLVTLPNAFVRTTFVGGLILIGFMTLIATFTAYALGKCWDILQIIWPEYREHCRKPYPEIGYRAFGGWLKHVISFSIDITLFGIGVVFLLLSAENIDGFLRNTFDIRIGLCFLILIIAVVLLPVLFLKSPADFWWIIILAMMATTGAVILIMIGAGLDYKTCGAEKANFPNLSLNNFFLGLGSVLFAYGGHGAFPTIQHDMKKPSEFTKSSILAFIPVFRPNDPSTDSSEVSVSHRLENGKIIRAKGLNWLITAFFVVGDMAGGGLVTLPNAFVRTTFVGGLILIGFMTLIATFTAYALGKCWDILQIIWPEYREHCRKPYPEIGYRAFGGWLKHVISFSIDITLFGIGVVFLLLSAENIDGFLRNTFDIRIGLCFLIFIIAVVLLPVLFLKSPADFWWIIILAMMATTGAVILIMIGAGLDYKTCGAEKANFPNLSLNNFFLGLGSVLFAYGGHGAFPTIQHDMKKPSEFTKSSVLAFILIGVLYLPVSILGYASYGDSLTDNVIGSIQTSWIQQITNLLITFHCLFAMTMIFNPLNQEIEEIFHIPH</sequence>